<gene>
    <name evidence="2" type="ORF">BDK92_0609</name>
</gene>
<dbReference type="Gene3D" id="3.40.50.300">
    <property type="entry name" value="P-loop containing nucleotide triphosphate hydrolases"/>
    <property type="match status" value="1"/>
</dbReference>
<dbReference type="SMART" id="SM00382">
    <property type="entry name" value="AAA"/>
    <property type="match status" value="1"/>
</dbReference>
<dbReference type="SUPFAM" id="SSF52540">
    <property type="entry name" value="P-loop containing nucleoside triphosphate hydrolases"/>
    <property type="match status" value="1"/>
</dbReference>
<dbReference type="SUPFAM" id="SSF48452">
    <property type="entry name" value="TPR-like"/>
    <property type="match status" value="1"/>
</dbReference>
<dbReference type="AlphaFoldDB" id="A0A495JBU0"/>
<dbReference type="Pfam" id="PF13191">
    <property type="entry name" value="AAA_16"/>
    <property type="match status" value="1"/>
</dbReference>
<dbReference type="Proteomes" id="UP000277671">
    <property type="component" value="Unassembled WGS sequence"/>
</dbReference>
<organism evidence="2 3">
    <name type="scientific">Micromonospora pisi</name>
    <dbReference type="NCBI Taxonomy" id="589240"/>
    <lineage>
        <taxon>Bacteria</taxon>
        <taxon>Bacillati</taxon>
        <taxon>Actinomycetota</taxon>
        <taxon>Actinomycetes</taxon>
        <taxon>Micromonosporales</taxon>
        <taxon>Micromonosporaceae</taxon>
        <taxon>Micromonospora</taxon>
    </lineage>
</organism>
<protein>
    <submittedName>
        <fullName evidence="2">AAA ATPase-like protein</fullName>
    </submittedName>
</protein>
<dbReference type="CDD" id="cd00009">
    <property type="entry name" value="AAA"/>
    <property type="match status" value="1"/>
</dbReference>
<sequence length="802" mass="84085">MPARRRKCRPYAGRVALIGRRRELAAVEQLLDRAQAGVGGHLVLSGPTGAGKTALVDAAATLAGNRGMTVLRTAGTGVDSGLLLWDQLLRDLGAEELPPDAGPRDLDRAAQAIARGGPRLLLVDDLDRAGAHSVAFLTLLGSRLRSGATVLLATTEHPLGLAPELRLSGLTEPELADLLPELPPAAVHAVWLASAGLPGAAVDLAAEVTGLDSPADAVIHLALTTPSRAEFLDLDLGLIRLLEAATASPLPPAVRALVLARLARELLGDPSAGARRRELVDEALALARMTGSPGTVAAVLDCRLHALWDPAAAEERLATASEIVTQARRAGDAMVERRGLFWRFVALAELGDLGAAEAALTAYARAGELAGDAEAAVVVLARQAMLATVRGRLDVAATLAAEVGVRGRQAGLNDTDRLVASLYGRIGMIRGAIGSSAEDLQILARRLPGHFFEATAARSLAESGRDVEAALELERVLPAVLSGSGPRWVGALADLAMVAARLGEPASAQALYEALLPYQGRLVVWGGANTITGPVDDYLGRLATRLGRPDQALSHLDSAIALERRIGALPWLAATLVVRAGVLGGHGGGVEDRARVDDDLDRARSIAQRLGMIGLLATLTPPADEWRLTREGEDWRLDAGAETARLRDSQGVRYLRTLLAAPGQEIAALDLVAGGTGLRVPDGDVVLDDAACAAYRRRLATLEEQLDAADRAGDVERAAATQSERAALVAELRRASGLGGRPRVHASEAERARVNATRTLWSTVKRVESAAPLAGAHLRASLRTGRQFRYQPAPGGPTRWSV</sequence>
<feature type="domain" description="AAA+ ATPase" evidence="1">
    <location>
        <begin position="38"/>
        <end position="177"/>
    </location>
</feature>
<dbReference type="EMBL" id="RBKT01000001">
    <property type="protein sequence ID" value="RKR86385.1"/>
    <property type="molecule type" value="Genomic_DNA"/>
</dbReference>
<evidence type="ECO:0000313" key="2">
    <source>
        <dbReference type="EMBL" id="RKR86385.1"/>
    </source>
</evidence>
<reference evidence="2 3" key="1">
    <citation type="submission" date="2018-10" db="EMBL/GenBank/DDBJ databases">
        <title>Sequencing the genomes of 1000 actinobacteria strains.</title>
        <authorList>
            <person name="Klenk H.-P."/>
        </authorList>
    </citation>
    <scope>NUCLEOTIDE SEQUENCE [LARGE SCALE GENOMIC DNA]</scope>
    <source>
        <strain evidence="2 3">DSM 45175</strain>
    </source>
</reference>
<name>A0A495JBU0_9ACTN</name>
<dbReference type="InterPro" id="IPR011990">
    <property type="entry name" value="TPR-like_helical_dom_sf"/>
</dbReference>
<accession>A0A495JBU0</accession>
<dbReference type="InterPro" id="IPR027417">
    <property type="entry name" value="P-loop_NTPase"/>
</dbReference>
<comment type="caution">
    <text evidence="2">The sequence shown here is derived from an EMBL/GenBank/DDBJ whole genome shotgun (WGS) entry which is preliminary data.</text>
</comment>
<dbReference type="Gene3D" id="1.25.40.10">
    <property type="entry name" value="Tetratricopeptide repeat domain"/>
    <property type="match status" value="1"/>
</dbReference>
<dbReference type="InterPro" id="IPR003593">
    <property type="entry name" value="AAA+_ATPase"/>
</dbReference>
<proteinExistence type="predicted"/>
<dbReference type="InterPro" id="IPR041664">
    <property type="entry name" value="AAA_16"/>
</dbReference>
<evidence type="ECO:0000259" key="1">
    <source>
        <dbReference type="SMART" id="SM00382"/>
    </source>
</evidence>
<keyword evidence="3" id="KW-1185">Reference proteome</keyword>
<evidence type="ECO:0000313" key="3">
    <source>
        <dbReference type="Proteomes" id="UP000277671"/>
    </source>
</evidence>